<sequence length="283" mass="30627">MVKKTPTDQNTPGFRCRKKVCQSLPYVEDHTNRTTEGTLQDASHKPRISLKNRKTLQTSGDSAYLDDVGIAVVDGVQPLSLHQAVHLLLQRAHPLLDPLPVLLQLLRLLPELGGDVEHLVLPLLQRPGFGPQRLAVLLQSLRLPAQVAHRAVEGLELGGDVPHLALCLVHVLLQAVTQLQEPVGDDVHVVPGGEPPALILPRGRLPLEGVARRGAGQEGSAEHQAGRDGLHLHRSVVRSSSLTATSWCSDSPDSNGVNFHPDSNNVTSAGSSIRAYKWMVVLF</sequence>
<comment type="caution">
    <text evidence="1">The sequence shown here is derived from an EMBL/GenBank/DDBJ whole genome shotgun (WGS) entry which is preliminary data.</text>
</comment>
<organism evidence="1 2">
    <name type="scientific">Conger conger</name>
    <name type="common">Conger eel</name>
    <name type="synonym">Muraena conger</name>
    <dbReference type="NCBI Taxonomy" id="82655"/>
    <lineage>
        <taxon>Eukaryota</taxon>
        <taxon>Metazoa</taxon>
        <taxon>Chordata</taxon>
        <taxon>Craniata</taxon>
        <taxon>Vertebrata</taxon>
        <taxon>Euteleostomi</taxon>
        <taxon>Actinopterygii</taxon>
        <taxon>Neopterygii</taxon>
        <taxon>Teleostei</taxon>
        <taxon>Anguilliformes</taxon>
        <taxon>Congridae</taxon>
        <taxon>Conger</taxon>
    </lineage>
</organism>
<dbReference type="AlphaFoldDB" id="A0A9Q1DQL6"/>
<gene>
    <name evidence="1" type="ORF">COCON_G00057280</name>
</gene>
<protein>
    <submittedName>
        <fullName evidence="1">Uncharacterized protein</fullName>
    </submittedName>
</protein>
<accession>A0A9Q1DQL6</accession>
<dbReference type="EMBL" id="JAFJMO010000004">
    <property type="protein sequence ID" value="KAJ8278662.1"/>
    <property type="molecule type" value="Genomic_DNA"/>
</dbReference>
<name>A0A9Q1DQL6_CONCO</name>
<proteinExistence type="predicted"/>
<keyword evidence="2" id="KW-1185">Reference proteome</keyword>
<evidence type="ECO:0000313" key="1">
    <source>
        <dbReference type="EMBL" id="KAJ8278662.1"/>
    </source>
</evidence>
<dbReference type="Proteomes" id="UP001152803">
    <property type="component" value="Unassembled WGS sequence"/>
</dbReference>
<reference evidence="1" key="1">
    <citation type="journal article" date="2023" name="Science">
        <title>Genome structures resolve the early diversification of teleost fishes.</title>
        <authorList>
            <person name="Parey E."/>
            <person name="Louis A."/>
            <person name="Montfort J."/>
            <person name="Bouchez O."/>
            <person name="Roques C."/>
            <person name="Iampietro C."/>
            <person name="Lluch J."/>
            <person name="Castinel A."/>
            <person name="Donnadieu C."/>
            <person name="Desvignes T."/>
            <person name="Floi Bucao C."/>
            <person name="Jouanno E."/>
            <person name="Wen M."/>
            <person name="Mejri S."/>
            <person name="Dirks R."/>
            <person name="Jansen H."/>
            <person name="Henkel C."/>
            <person name="Chen W.J."/>
            <person name="Zahm M."/>
            <person name="Cabau C."/>
            <person name="Klopp C."/>
            <person name="Thompson A.W."/>
            <person name="Robinson-Rechavi M."/>
            <person name="Braasch I."/>
            <person name="Lecointre G."/>
            <person name="Bobe J."/>
            <person name="Postlethwait J.H."/>
            <person name="Berthelot C."/>
            <person name="Roest Crollius H."/>
            <person name="Guiguen Y."/>
        </authorList>
    </citation>
    <scope>NUCLEOTIDE SEQUENCE</scope>
    <source>
        <strain evidence="1">Concon-B</strain>
    </source>
</reference>
<evidence type="ECO:0000313" key="2">
    <source>
        <dbReference type="Proteomes" id="UP001152803"/>
    </source>
</evidence>